<dbReference type="Pfam" id="PF00083">
    <property type="entry name" value="Sugar_tr"/>
    <property type="match status" value="1"/>
</dbReference>
<dbReference type="PROSITE" id="PS50850">
    <property type="entry name" value="MFS"/>
    <property type="match status" value="1"/>
</dbReference>
<protein>
    <submittedName>
        <fullName evidence="7">Putative organic cation transporter protein-like</fullName>
    </submittedName>
</protein>
<proteinExistence type="predicted"/>
<dbReference type="InterPro" id="IPR005828">
    <property type="entry name" value="MFS_sugar_transport-like"/>
</dbReference>
<keyword evidence="3 5" id="KW-1133">Transmembrane helix</keyword>
<dbReference type="PANTHER" id="PTHR24064">
    <property type="entry name" value="SOLUTE CARRIER FAMILY 22 MEMBER"/>
    <property type="match status" value="1"/>
</dbReference>
<keyword evidence="8" id="KW-1185">Reference proteome</keyword>
<feature type="transmembrane region" description="Helical" evidence="5">
    <location>
        <begin position="196"/>
        <end position="220"/>
    </location>
</feature>
<evidence type="ECO:0000313" key="8">
    <source>
        <dbReference type="Proteomes" id="UP000230750"/>
    </source>
</evidence>
<comment type="subcellular location">
    <subcellularLocation>
        <location evidence="1">Membrane</location>
        <topology evidence="1">Multi-pass membrane protein</topology>
    </subcellularLocation>
</comment>
<keyword evidence="4 5" id="KW-0472">Membrane</keyword>
<evidence type="ECO:0000256" key="4">
    <source>
        <dbReference type="ARBA" id="ARBA00023136"/>
    </source>
</evidence>
<organism evidence="7 8">
    <name type="scientific">Stichopus japonicus</name>
    <name type="common">Sea cucumber</name>
    <dbReference type="NCBI Taxonomy" id="307972"/>
    <lineage>
        <taxon>Eukaryota</taxon>
        <taxon>Metazoa</taxon>
        <taxon>Echinodermata</taxon>
        <taxon>Eleutherozoa</taxon>
        <taxon>Echinozoa</taxon>
        <taxon>Holothuroidea</taxon>
        <taxon>Aspidochirotacea</taxon>
        <taxon>Aspidochirotida</taxon>
        <taxon>Stichopodidae</taxon>
        <taxon>Apostichopus</taxon>
    </lineage>
</organism>
<dbReference type="SUPFAM" id="SSF103473">
    <property type="entry name" value="MFS general substrate transporter"/>
    <property type="match status" value="1"/>
</dbReference>
<name>A0A2G8LA09_STIJA</name>
<evidence type="ECO:0000313" key="7">
    <source>
        <dbReference type="EMBL" id="PIK56980.1"/>
    </source>
</evidence>
<feature type="transmembrane region" description="Helical" evidence="5">
    <location>
        <begin position="368"/>
        <end position="386"/>
    </location>
</feature>
<dbReference type="CDD" id="cd17317">
    <property type="entry name" value="MFS_SLC22"/>
    <property type="match status" value="1"/>
</dbReference>
<feature type="transmembrane region" description="Helical" evidence="5">
    <location>
        <begin position="226"/>
        <end position="244"/>
    </location>
</feature>
<comment type="caution">
    <text evidence="7">The sequence shown here is derived from an EMBL/GenBank/DDBJ whole genome shotgun (WGS) entry which is preliminary data.</text>
</comment>
<keyword evidence="2 5" id="KW-0812">Transmembrane</keyword>
<dbReference type="GO" id="GO:0016020">
    <property type="term" value="C:membrane"/>
    <property type="evidence" value="ECO:0007669"/>
    <property type="project" value="UniProtKB-SubCell"/>
</dbReference>
<sequence length="506" mass="56253">MTGTNDHWCKVSQWEAENCSQYLMDASQCDELKRNLSTPVNLDEYDLDPQCFKYNLSGISLSDAYESNNLSTYIDDVIPCDEGWHFERNNYRKTITEEWELVCDRSSIPNVLQSVNLAGVLLGCILSGAMADKIGRFYTIAICTVLTGVVCAITALSSNIYVYAMLRFTVGATTYGASLVCFVYGTEVVSADVRVYFGVFLWYFFALGYFVLAVIGRYVTSWRIQMVIYALPFLFLTPFIGMLSESPRWLLSKKKFVHAEKVIRKIARVNGKTLPDELMSTLKTVEDVPIQSASYLDILRHRILIYYTINLIYNWFVQSFVYYGLSLGTSSLGVNNYIAFCLSGAVEIPAYTASMFSMTYLGRKISTGGLMILAGLACFATILAPLGPIRVIFGMIGKFAITASFANIYVHTAEIFPTPLRVLGVGTCSIAARVGGIIAPLVLVLEKGWKHLPLVCFAASSVLAGLLVFFLPETKGLPMPDTIEDTLSLRKRKYRPVNNNQAASEL</sequence>
<feature type="transmembrane region" description="Helical" evidence="5">
    <location>
        <begin position="137"/>
        <end position="156"/>
    </location>
</feature>
<feature type="transmembrane region" description="Helical" evidence="5">
    <location>
        <begin position="162"/>
        <end position="184"/>
    </location>
</feature>
<evidence type="ECO:0000259" key="6">
    <source>
        <dbReference type="PROSITE" id="PS50850"/>
    </source>
</evidence>
<dbReference type="InterPro" id="IPR020846">
    <property type="entry name" value="MFS_dom"/>
</dbReference>
<feature type="transmembrane region" description="Helical" evidence="5">
    <location>
        <begin position="304"/>
        <end position="325"/>
    </location>
</feature>
<dbReference type="EMBL" id="MRZV01000158">
    <property type="protein sequence ID" value="PIK56980.1"/>
    <property type="molecule type" value="Genomic_DNA"/>
</dbReference>
<dbReference type="Gene3D" id="1.20.1250.20">
    <property type="entry name" value="MFS general substrate transporter like domains"/>
    <property type="match status" value="1"/>
</dbReference>
<evidence type="ECO:0000256" key="1">
    <source>
        <dbReference type="ARBA" id="ARBA00004141"/>
    </source>
</evidence>
<reference evidence="7 8" key="1">
    <citation type="journal article" date="2017" name="PLoS Biol.">
        <title>The sea cucumber genome provides insights into morphological evolution and visceral regeneration.</title>
        <authorList>
            <person name="Zhang X."/>
            <person name="Sun L."/>
            <person name="Yuan J."/>
            <person name="Sun Y."/>
            <person name="Gao Y."/>
            <person name="Zhang L."/>
            <person name="Li S."/>
            <person name="Dai H."/>
            <person name="Hamel J.F."/>
            <person name="Liu C."/>
            <person name="Yu Y."/>
            <person name="Liu S."/>
            <person name="Lin W."/>
            <person name="Guo K."/>
            <person name="Jin S."/>
            <person name="Xu P."/>
            <person name="Storey K.B."/>
            <person name="Huan P."/>
            <person name="Zhang T."/>
            <person name="Zhou Y."/>
            <person name="Zhang J."/>
            <person name="Lin C."/>
            <person name="Li X."/>
            <person name="Xing L."/>
            <person name="Huo D."/>
            <person name="Sun M."/>
            <person name="Wang L."/>
            <person name="Mercier A."/>
            <person name="Li F."/>
            <person name="Yang H."/>
            <person name="Xiang J."/>
        </authorList>
    </citation>
    <scope>NUCLEOTIDE SEQUENCE [LARGE SCALE GENOMIC DNA]</scope>
    <source>
        <strain evidence="7">Shaxun</strain>
        <tissue evidence="7">Muscle</tissue>
    </source>
</reference>
<evidence type="ECO:0000256" key="5">
    <source>
        <dbReference type="SAM" id="Phobius"/>
    </source>
</evidence>
<dbReference type="STRING" id="307972.A0A2G8LA09"/>
<dbReference type="Proteomes" id="UP000230750">
    <property type="component" value="Unassembled WGS sequence"/>
</dbReference>
<evidence type="ECO:0000256" key="3">
    <source>
        <dbReference type="ARBA" id="ARBA00022989"/>
    </source>
</evidence>
<gene>
    <name evidence="7" type="ORF">BSL78_06121</name>
</gene>
<dbReference type="GO" id="GO:0022857">
    <property type="term" value="F:transmembrane transporter activity"/>
    <property type="evidence" value="ECO:0007669"/>
    <property type="project" value="InterPro"/>
</dbReference>
<feature type="transmembrane region" description="Helical" evidence="5">
    <location>
        <begin position="451"/>
        <end position="471"/>
    </location>
</feature>
<feature type="transmembrane region" description="Helical" evidence="5">
    <location>
        <begin position="392"/>
        <end position="410"/>
    </location>
</feature>
<dbReference type="AlphaFoldDB" id="A0A2G8LA09"/>
<feature type="transmembrane region" description="Helical" evidence="5">
    <location>
        <begin position="422"/>
        <end position="445"/>
    </location>
</feature>
<evidence type="ECO:0000256" key="2">
    <source>
        <dbReference type="ARBA" id="ARBA00022692"/>
    </source>
</evidence>
<accession>A0A2G8LA09</accession>
<dbReference type="OrthoDB" id="5296287at2759"/>
<dbReference type="InterPro" id="IPR036259">
    <property type="entry name" value="MFS_trans_sf"/>
</dbReference>
<feature type="domain" description="Major facilitator superfamily (MFS) profile" evidence="6">
    <location>
        <begin position="55"/>
        <end position="476"/>
    </location>
</feature>